<dbReference type="AlphaFoldDB" id="A0A381Y1P4"/>
<feature type="region of interest" description="Disordered" evidence="1">
    <location>
        <begin position="63"/>
        <end position="92"/>
    </location>
</feature>
<proteinExistence type="predicted"/>
<accession>A0A381Y1P4</accession>
<organism evidence="2">
    <name type="scientific">marine metagenome</name>
    <dbReference type="NCBI Taxonomy" id="408172"/>
    <lineage>
        <taxon>unclassified sequences</taxon>
        <taxon>metagenomes</taxon>
        <taxon>ecological metagenomes</taxon>
    </lineage>
</organism>
<name>A0A381Y1P4_9ZZZZ</name>
<evidence type="ECO:0000256" key="1">
    <source>
        <dbReference type="SAM" id="MobiDB-lite"/>
    </source>
</evidence>
<feature type="region of interest" description="Disordered" evidence="1">
    <location>
        <begin position="135"/>
        <end position="165"/>
    </location>
</feature>
<evidence type="ECO:0000313" key="2">
    <source>
        <dbReference type="EMBL" id="SVA70885.1"/>
    </source>
</evidence>
<dbReference type="Gene3D" id="3.40.50.2300">
    <property type="match status" value="2"/>
</dbReference>
<reference evidence="2" key="1">
    <citation type="submission" date="2018-05" db="EMBL/GenBank/DDBJ databases">
        <authorList>
            <person name="Lanie J.A."/>
            <person name="Ng W.-L."/>
            <person name="Kazmierczak K.M."/>
            <person name="Andrzejewski T.M."/>
            <person name="Davidsen T.M."/>
            <person name="Wayne K.J."/>
            <person name="Tettelin H."/>
            <person name="Glass J.I."/>
            <person name="Rusch D."/>
            <person name="Podicherti R."/>
            <person name="Tsui H.-C.T."/>
            <person name="Winkler M.E."/>
        </authorList>
    </citation>
    <scope>NUCLEOTIDE SEQUENCE</scope>
</reference>
<feature type="compositionally biased region" description="Low complexity" evidence="1">
    <location>
        <begin position="152"/>
        <end position="165"/>
    </location>
</feature>
<gene>
    <name evidence="2" type="ORF">METZ01_LOCUS123739</name>
</gene>
<evidence type="ECO:0008006" key="3">
    <source>
        <dbReference type="Google" id="ProtNLM"/>
    </source>
</evidence>
<feature type="non-terminal residue" evidence="2">
    <location>
        <position position="1"/>
    </location>
</feature>
<feature type="compositionally biased region" description="Low complexity" evidence="1">
    <location>
        <begin position="135"/>
        <end position="144"/>
    </location>
</feature>
<dbReference type="EMBL" id="UINC01017173">
    <property type="protein sequence ID" value="SVA70885.1"/>
    <property type="molecule type" value="Genomic_DNA"/>
</dbReference>
<sequence>QVRVRAWQGEALLPSRFIIVEVVSVPESAEGLSPRETTRALLFLPTVSRGGFTERALGMTAPPTSAYGLTMDGVPSGRRQTRTKSGGTMARGNPHRWTLAVLVALALMAGACGGGGSDGAEPAPTTAAATTIASTTTAVPATTEPPDEPLDATTTTEAPAGTTTTTTEAPIVLTDSFRGVTAETIKVGFASIDFEKFTETYGIPLPYANYDDMVDAYVAHINSTGGIHGRMIELVHSHFLPVGPVSAEATCVELAEDHRVFVVLNGFAGPGAESVNLCFPGTYDTILIGGKPTPEQLAESTAPWISYDISLGRRGRAFVNLLRETGRLEGLGPIMIFGANAEYEAIMADTKTALIEADMQVPISVANTNTGDETATIAFLEVLLERARSEAVSTIMFVGEANYAMEYLFRLGDEFTVLILNGDSTNSWMDSPPEGIESAGQLLTNRAFESSEDPNTAECMSIIEPALGLEVLSPDLLEPGQTNYWAGSMNVCKSFELFRYIATAAGPDLTNDSFREAVESLGTFSITAQPHNSIGPGKADARDTLSLAEWSHEEAIWIALSDPTNVR</sequence>
<protein>
    <recommendedName>
        <fullName evidence="3">Leucine-binding protein domain-containing protein</fullName>
    </recommendedName>
</protein>